<dbReference type="Proteomes" id="UP000240883">
    <property type="component" value="Unassembled WGS sequence"/>
</dbReference>
<gene>
    <name evidence="1" type="ORF">BS50DRAFT_635594</name>
</gene>
<proteinExistence type="predicted"/>
<keyword evidence="2" id="KW-1185">Reference proteome</keyword>
<accession>A0A2T2NM73</accession>
<dbReference type="OrthoDB" id="4776522at2759"/>
<dbReference type="EMBL" id="KZ678136">
    <property type="protein sequence ID" value="PSN66480.1"/>
    <property type="molecule type" value="Genomic_DNA"/>
</dbReference>
<protein>
    <submittedName>
        <fullName evidence="1">Uncharacterized protein</fullName>
    </submittedName>
</protein>
<organism evidence="1 2">
    <name type="scientific">Corynespora cassiicola Philippines</name>
    <dbReference type="NCBI Taxonomy" id="1448308"/>
    <lineage>
        <taxon>Eukaryota</taxon>
        <taxon>Fungi</taxon>
        <taxon>Dikarya</taxon>
        <taxon>Ascomycota</taxon>
        <taxon>Pezizomycotina</taxon>
        <taxon>Dothideomycetes</taxon>
        <taxon>Pleosporomycetidae</taxon>
        <taxon>Pleosporales</taxon>
        <taxon>Corynesporascaceae</taxon>
        <taxon>Corynespora</taxon>
    </lineage>
</organism>
<dbReference type="STRING" id="1448308.A0A2T2NM73"/>
<reference evidence="1 2" key="1">
    <citation type="journal article" date="2018" name="Front. Microbiol.">
        <title>Genome-Wide Analysis of Corynespora cassiicola Leaf Fall Disease Putative Effectors.</title>
        <authorList>
            <person name="Lopez D."/>
            <person name="Ribeiro S."/>
            <person name="Label P."/>
            <person name="Fumanal B."/>
            <person name="Venisse J.S."/>
            <person name="Kohler A."/>
            <person name="de Oliveira R.R."/>
            <person name="Labutti K."/>
            <person name="Lipzen A."/>
            <person name="Lail K."/>
            <person name="Bauer D."/>
            <person name="Ohm R.A."/>
            <person name="Barry K.W."/>
            <person name="Spatafora J."/>
            <person name="Grigoriev I.V."/>
            <person name="Martin F.M."/>
            <person name="Pujade-Renaud V."/>
        </authorList>
    </citation>
    <scope>NUCLEOTIDE SEQUENCE [LARGE SCALE GENOMIC DNA]</scope>
    <source>
        <strain evidence="1 2">Philippines</strain>
    </source>
</reference>
<name>A0A2T2NM73_CORCC</name>
<evidence type="ECO:0000313" key="1">
    <source>
        <dbReference type="EMBL" id="PSN66480.1"/>
    </source>
</evidence>
<evidence type="ECO:0000313" key="2">
    <source>
        <dbReference type="Proteomes" id="UP000240883"/>
    </source>
</evidence>
<sequence length="275" mass="30021">MSTMRRIKTPTCTHTTMDRVYGREQLCDVCGRIPGLGFLYACREDKHQAAVTGEAVSPFFAPAKILTLGRRLTRTKAALPCAMKACHTCRPYFKDRIFIALEAVMAGDFEPITPHEVGFVLPVKSADIMSRVGLQPVPISHETSPSVLSPTSAFSADTDLDDTVDSTLTFKTTQTDTDQIAAMRSPRRHFYSLGHRSSGDLVMHPNRLPILTRSGAKLRAALKDMFCNPRRDESSDGSAIEVDDGAAVEVDGGVALTEEAIETHTPDVLSVLAQR</sequence>
<dbReference type="AlphaFoldDB" id="A0A2T2NM73"/>